<dbReference type="Gene3D" id="3.40.50.620">
    <property type="entry name" value="HUPs"/>
    <property type="match status" value="1"/>
</dbReference>
<name>A0A0R1YTA3_9LACO</name>
<dbReference type="GO" id="GO:0006163">
    <property type="term" value="P:purine nucleotide metabolic process"/>
    <property type="evidence" value="ECO:0007669"/>
    <property type="project" value="UniProtKB-ARBA"/>
</dbReference>
<dbReference type="PIRSF" id="PIRSF006661">
    <property type="entry name" value="PP-lp_UCP006661"/>
    <property type="match status" value="1"/>
</dbReference>
<dbReference type="GO" id="GO:0016783">
    <property type="term" value="F:sulfurtransferase activity"/>
    <property type="evidence" value="ECO:0007669"/>
    <property type="project" value="InterPro"/>
</dbReference>
<evidence type="ECO:0000259" key="2">
    <source>
        <dbReference type="Pfam" id="PF02540"/>
    </source>
</evidence>
<dbReference type="RefSeq" id="WP_008210917.1">
    <property type="nucleotide sequence ID" value="NZ_AZFZ01000002.1"/>
</dbReference>
<dbReference type="InterPro" id="IPR014729">
    <property type="entry name" value="Rossmann-like_a/b/a_fold"/>
</dbReference>
<sequence length="280" mass="31643">MTELDQKQRKLESIIKQYSRVVVAFSGGIDSTLVLAEALKVLGRDNVLAVVANSELFTNEEYDKAIALAKDLKATVRGVNIDYLSNAHIVANEPETWYFSKKLFYNRMTEIATEGHYDAVFDGMIMDDLSDFRPGLIARNEAGAVSVLEKAGFYKKDVRELAKKLGLNNWNKVASCSISSRFPYYTKLTTERISRVMKSEKFLRDLGFPIVRVRFHNEIARIEVPADRLNDLISQHDRVQDALTSYGFKYVTVDMAGFKSGRMNDDLSQATKAKLTATEK</sequence>
<evidence type="ECO:0000256" key="1">
    <source>
        <dbReference type="PIRSR" id="PIRSR006661-1"/>
    </source>
</evidence>
<dbReference type="CDD" id="cd01990">
    <property type="entry name" value="LarE-like"/>
    <property type="match status" value="1"/>
</dbReference>
<evidence type="ECO:0000313" key="4">
    <source>
        <dbReference type="Proteomes" id="UP000051010"/>
    </source>
</evidence>
<dbReference type="Pfam" id="PF02540">
    <property type="entry name" value="NAD_synthase"/>
    <property type="match status" value="1"/>
</dbReference>
<dbReference type="PATRIC" id="fig|1423786.4.peg.940"/>
<proteinExistence type="predicted"/>
<dbReference type="InterPro" id="IPR052188">
    <property type="entry name" value="Ni-pincer_cofactor_biosynth"/>
</dbReference>
<gene>
    <name evidence="3" type="ORF">FD47_GL000887</name>
</gene>
<reference evidence="3 4" key="1">
    <citation type="journal article" date="2015" name="Genome Announc.">
        <title>Expanding the biotechnology potential of lactobacilli through comparative genomics of 213 strains and associated genera.</title>
        <authorList>
            <person name="Sun Z."/>
            <person name="Harris H.M."/>
            <person name="McCann A."/>
            <person name="Guo C."/>
            <person name="Argimon S."/>
            <person name="Zhang W."/>
            <person name="Yang X."/>
            <person name="Jeffery I.B."/>
            <person name="Cooney J.C."/>
            <person name="Kagawa T.F."/>
            <person name="Liu W."/>
            <person name="Song Y."/>
            <person name="Salvetti E."/>
            <person name="Wrobel A."/>
            <person name="Rasinkangas P."/>
            <person name="Parkhill J."/>
            <person name="Rea M.C."/>
            <person name="O'Sullivan O."/>
            <person name="Ritari J."/>
            <person name="Douillard F.P."/>
            <person name="Paul Ross R."/>
            <person name="Yang R."/>
            <person name="Briner A.E."/>
            <person name="Felis G.E."/>
            <person name="de Vos W.M."/>
            <person name="Barrangou R."/>
            <person name="Klaenhammer T.R."/>
            <person name="Caufield P.W."/>
            <person name="Cui Y."/>
            <person name="Zhang H."/>
            <person name="O'Toole P.W."/>
        </authorList>
    </citation>
    <scope>NUCLEOTIDE SEQUENCE [LARGE SCALE GENOMIC DNA]</scope>
    <source>
        <strain evidence="3 4">DSM 18390</strain>
    </source>
</reference>
<evidence type="ECO:0000313" key="3">
    <source>
        <dbReference type="EMBL" id="KRM45703.1"/>
    </source>
</evidence>
<dbReference type="InterPro" id="IPR005232">
    <property type="entry name" value="LarE"/>
</dbReference>
<dbReference type="PANTHER" id="PTHR43169">
    <property type="entry name" value="EXSB FAMILY PROTEIN"/>
    <property type="match status" value="1"/>
</dbReference>
<feature type="active site" description="Nucleophile and sulfur donor" evidence="1">
    <location>
        <position position="176"/>
    </location>
</feature>
<accession>A0A0R1YTA3</accession>
<dbReference type="EMBL" id="AZFZ01000002">
    <property type="protein sequence ID" value="KRM45703.1"/>
    <property type="molecule type" value="Genomic_DNA"/>
</dbReference>
<dbReference type="Proteomes" id="UP000051010">
    <property type="component" value="Unassembled WGS sequence"/>
</dbReference>
<organism evidence="3 4">
    <name type="scientific">Lentilactobacillus parafarraginis DSM 18390 = JCM 14109</name>
    <dbReference type="NCBI Taxonomy" id="1423786"/>
    <lineage>
        <taxon>Bacteria</taxon>
        <taxon>Bacillati</taxon>
        <taxon>Bacillota</taxon>
        <taxon>Bacilli</taxon>
        <taxon>Lactobacillales</taxon>
        <taxon>Lactobacillaceae</taxon>
        <taxon>Lentilactobacillus</taxon>
    </lineage>
</organism>
<dbReference type="AlphaFoldDB" id="A0A0R1YTA3"/>
<dbReference type="InterPro" id="IPR022310">
    <property type="entry name" value="NAD/GMP_synthase"/>
</dbReference>
<dbReference type="SUPFAM" id="SSF52402">
    <property type="entry name" value="Adenine nucleotide alpha hydrolases-like"/>
    <property type="match status" value="1"/>
</dbReference>
<comment type="caution">
    <text evidence="3">The sequence shown here is derived from an EMBL/GenBank/DDBJ whole genome shotgun (WGS) entry which is preliminary data.</text>
</comment>
<dbReference type="NCBIfam" id="TIGR00268">
    <property type="entry name" value="ATP-dependent sacrificial sulfur transferase LarE"/>
    <property type="match status" value="1"/>
</dbReference>
<dbReference type="PANTHER" id="PTHR43169:SF2">
    <property type="entry name" value="NAD_GMP SYNTHASE DOMAIN-CONTAINING PROTEIN"/>
    <property type="match status" value="1"/>
</dbReference>
<protein>
    <submittedName>
        <fullName evidence="3">TIGR00268 family protein</fullName>
    </submittedName>
</protein>
<feature type="domain" description="NAD/GMP synthase" evidence="2">
    <location>
        <begin position="17"/>
        <end position="166"/>
    </location>
</feature>